<dbReference type="OrthoDB" id="9808470at2"/>
<keyword evidence="4" id="KW-0665">Pyrimidine biosynthesis</keyword>
<keyword evidence="5" id="KW-0456">Lyase</keyword>
<keyword evidence="10" id="KW-1185">Reference proteome</keyword>
<dbReference type="InterPro" id="IPR013785">
    <property type="entry name" value="Aldolase_TIM"/>
</dbReference>
<dbReference type="PANTHER" id="PTHR43375:SF1">
    <property type="entry name" value="OROTIDINE 5'-PHOSPHATE DECARBOXYLASE"/>
    <property type="match status" value="1"/>
</dbReference>
<dbReference type="PANTHER" id="PTHR43375">
    <property type="entry name" value="OROTIDINE 5'-PHOSPHATE DECARBOXYLASE"/>
    <property type="match status" value="1"/>
</dbReference>
<dbReference type="GO" id="GO:0006207">
    <property type="term" value="P:'de novo' pyrimidine nucleobase biosynthetic process"/>
    <property type="evidence" value="ECO:0007669"/>
    <property type="project" value="InterPro"/>
</dbReference>
<dbReference type="NCBIfam" id="TIGR02127">
    <property type="entry name" value="pyrF_sub2"/>
    <property type="match status" value="1"/>
</dbReference>
<dbReference type="SUPFAM" id="SSF51366">
    <property type="entry name" value="Ribulose-phoshate binding barrel"/>
    <property type="match status" value="1"/>
</dbReference>
<dbReference type="GO" id="GO:0044205">
    <property type="term" value="P:'de novo' UMP biosynthetic process"/>
    <property type="evidence" value="ECO:0007669"/>
    <property type="project" value="UniProtKB-UniPathway"/>
</dbReference>
<gene>
    <name evidence="9" type="ORF">SCALIN_C05_0075</name>
</gene>
<evidence type="ECO:0000256" key="2">
    <source>
        <dbReference type="ARBA" id="ARBA00008847"/>
    </source>
</evidence>
<evidence type="ECO:0000313" key="9">
    <source>
        <dbReference type="EMBL" id="GAX59990.1"/>
    </source>
</evidence>
<evidence type="ECO:0000256" key="3">
    <source>
        <dbReference type="ARBA" id="ARBA00022793"/>
    </source>
</evidence>
<dbReference type="InterPro" id="IPR011995">
    <property type="entry name" value="OMPdecase_type-2"/>
</dbReference>
<feature type="domain" description="Orotidine 5'-phosphate decarboxylase" evidence="8">
    <location>
        <begin position="17"/>
        <end position="263"/>
    </location>
</feature>
<dbReference type="CDD" id="cd04725">
    <property type="entry name" value="OMP_decarboxylase_like"/>
    <property type="match status" value="1"/>
</dbReference>
<evidence type="ECO:0000313" key="10">
    <source>
        <dbReference type="Proteomes" id="UP000218542"/>
    </source>
</evidence>
<dbReference type="Gene3D" id="3.20.20.70">
    <property type="entry name" value="Aldolase class I"/>
    <property type="match status" value="1"/>
</dbReference>
<dbReference type="InterPro" id="IPR001754">
    <property type="entry name" value="OMPdeCOase_dom"/>
</dbReference>
<dbReference type="EMBL" id="BAOS01000005">
    <property type="protein sequence ID" value="GAX59990.1"/>
    <property type="molecule type" value="Genomic_DNA"/>
</dbReference>
<name>A0A286TVR5_9BACT</name>
<comment type="catalytic activity">
    <reaction evidence="6">
        <text>orotidine 5'-phosphate + H(+) = UMP + CO2</text>
        <dbReference type="Rhea" id="RHEA:11596"/>
        <dbReference type="ChEBI" id="CHEBI:15378"/>
        <dbReference type="ChEBI" id="CHEBI:16526"/>
        <dbReference type="ChEBI" id="CHEBI:57538"/>
        <dbReference type="ChEBI" id="CHEBI:57865"/>
        <dbReference type="EC" id="4.1.1.23"/>
    </reaction>
</comment>
<evidence type="ECO:0000256" key="4">
    <source>
        <dbReference type="ARBA" id="ARBA00022975"/>
    </source>
</evidence>
<evidence type="ECO:0000256" key="7">
    <source>
        <dbReference type="NCBIfam" id="TIGR02127"/>
    </source>
</evidence>
<accession>A0A286TVR5</accession>
<dbReference type="Pfam" id="PF00215">
    <property type="entry name" value="OMPdecase"/>
    <property type="match status" value="1"/>
</dbReference>
<keyword evidence="3" id="KW-0210">Decarboxylase</keyword>
<dbReference type="Proteomes" id="UP000218542">
    <property type="component" value="Unassembled WGS sequence"/>
</dbReference>
<dbReference type="EC" id="4.1.1.23" evidence="7"/>
<evidence type="ECO:0000256" key="5">
    <source>
        <dbReference type="ARBA" id="ARBA00023239"/>
    </source>
</evidence>
<comment type="similarity">
    <text evidence="2">Belongs to the OMP decarboxylase family. Type 2 subfamily.</text>
</comment>
<dbReference type="RefSeq" id="WP_096893164.1">
    <property type="nucleotide sequence ID" value="NZ_BAOS01000005.1"/>
</dbReference>
<sequence>MTYINDLRERAKVVKSIVCMGIDPVMEKIPVNGEPQQVIEGFYLAILNEMNKRNSYPAIIKPNIAYFEQYGFTGLNALHTIISQYNASGIPTILDAKRGDIGKTSTAYAKSVFEFWDADAVTIAPYMGSDSVGPFTEWCEKKKGVYILCRTSNEGAVDLQDLKVDGVPVYMKLAESIIKWHKPGVGAVVGATYLEELEEISKFFVESGKEVPLLIPGVGSQGGSAGEVVEALRKTKNDILIHRINSSSGINYAYMKKNTSDYANAAVDALEEINNEIGPLV</sequence>
<evidence type="ECO:0000256" key="6">
    <source>
        <dbReference type="ARBA" id="ARBA00049157"/>
    </source>
</evidence>
<dbReference type="InterPro" id="IPR011060">
    <property type="entry name" value="RibuloseP-bd_barrel"/>
</dbReference>
<comment type="caution">
    <text evidence="9">The sequence shown here is derived from an EMBL/GenBank/DDBJ whole genome shotgun (WGS) entry which is preliminary data.</text>
</comment>
<evidence type="ECO:0000259" key="8">
    <source>
        <dbReference type="SMART" id="SM00934"/>
    </source>
</evidence>
<reference evidence="10" key="1">
    <citation type="journal article" date="2017" name="Environ. Microbiol. Rep.">
        <title>Genetic Diversity of Marine Anaerobic Ammonium-Oxidizing Bacteria as Revealed by Genomic and Proteomic Analyses of 'Candidatus Scalindua japonica'.</title>
        <authorList>
            <person name="Oshiki M."/>
            <person name="Mizuto K."/>
            <person name="Kimura Z."/>
            <person name="Kindaichi T."/>
            <person name="Satoh H."/>
            <person name="Okabe S."/>
        </authorList>
    </citation>
    <scope>NUCLEOTIDE SEQUENCE [LARGE SCALE GENOMIC DNA]</scope>
    <source>
        <strain evidence="10">husup-a2</strain>
    </source>
</reference>
<dbReference type="SMART" id="SM00934">
    <property type="entry name" value="OMPdecase"/>
    <property type="match status" value="1"/>
</dbReference>
<dbReference type="GO" id="GO:0004590">
    <property type="term" value="F:orotidine-5'-phosphate decarboxylase activity"/>
    <property type="evidence" value="ECO:0007669"/>
    <property type="project" value="UniProtKB-UniRule"/>
</dbReference>
<comment type="pathway">
    <text evidence="1">Pyrimidine metabolism; UMP biosynthesis via de novo pathway; UMP from orotate: step 2/2.</text>
</comment>
<protein>
    <recommendedName>
        <fullName evidence="7">Orotidine-5'-phosphate decarboxylase</fullName>
        <ecNumber evidence="7">4.1.1.23</ecNumber>
    </recommendedName>
</protein>
<dbReference type="AlphaFoldDB" id="A0A286TVR5"/>
<proteinExistence type="inferred from homology"/>
<organism evidence="9 10">
    <name type="scientific">Candidatus Scalindua japonica</name>
    <dbReference type="NCBI Taxonomy" id="1284222"/>
    <lineage>
        <taxon>Bacteria</taxon>
        <taxon>Pseudomonadati</taxon>
        <taxon>Planctomycetota</taxon>
        <taxon>Candidatus Brocadiia</taxon>
        <taxon>Candidatus Brocadiales</taxon>
        <taxon>Candidatus Scalinduaceae</taxon>
        <taxon>Candidatus Scalindua</taxon>
    </lineage>
</organism>
<dbReference type="UniPathway" id="UPA00070">
    <property type="reaction ID" value="UER00120"/>
</dbReference>
<evidence type="ECO:0000256" key="1">
    <source>
        <dbReference type="ARBA" id="ARBA00004861"/>
    </source>
</evidence>